<keyword evidence="1" id="KW-0472">Membrane</keyword>
<reference evidence="2" key="1">
    <citation type="submission" date="2024-05" db="EMBL/GenBank/DDBJ databases">
        <title>Whole genome shotgun sequence of Streptomyces hydrogenans NBRC 13475.</title>
        <authorList>
            <person name="Komaki H."/>
            <person name="Tamura T."/>
        </authorList>
    </citation>
    <scope>NUCLEOTIDE SEQUENCE</scope>
    <source>
        <strain evidence="2">NBRC 13475</strain>
    </source>
</reference>
<name>A0ABQ3P8I8_9ACTN</name>
<dbReference type="Proteomes" id="UP001052739">
    <property type="component" value="Unassembled WGS sequence"/>
</dbReference>
<keyword evidence="1" id="KW-1133">Transmembrane helix</keyword>
<gene>
    <name evidence="2" type="ORF">Shyd_26850</name>
</gene>
<comment type="caution">
    <text evidence="2">The sequence shown here is derived from an EMBL/GenBank/DDBJ whole genome shotgun (WGS) entry which is preliminary data.</text>
</comment>
<keyword evidence="1" id="KW-0812">Transmembrane</keyword>
<evidence type="ECO:0000256" key="1">
    <source>
        <dbReference type="SAM" id="Phobius"/>
    </source>
</evidence>
<feature type="transmembrane region" description="Helical" evidence="1">
    <location>
        <begin position="60"/>
        <end position="90"/>
    </location>
</feature>
<protein>
    <submittedName>
        <fullName evidence="2">Uncharacterized protein</fullName>
    </submittedName>
</protein>
<evidence type="ECO:0000313" key="3">
    <source>
        <dbReference type="Proteomes" id="UP001052739"/>
    </source>
</evidence>
<proteinExistence type="predicted"/>
<sequence>MRGGPAGLLRRAGRAAVLLPVAVATTGLVAAGRADRAAEWWARIGGEDPAAVRRPGAGRLLGHALVCVPLGLIALVPVGVEVLSVLRGLLYPLVESGPYDHSWGGPTLAGAWAAHFLVALPFAAAGLGVLALLHRLHHRLAGRLWGRRVGAGPVLVTLVTALACAVLVVAWTHQL</sequence>
<accession>A0ABQ3P8I8</accession>
<dbReference type="EMBL" id="BNDW01000019">
    <property type="protein sequence ID" value="GHI21314.1"/>
    <property type="molecule type" value="Genomic_DNA"/>
</dbReference>
<feature type="transmembrane region" description="Helical" evidence="1">
    <location>
        <begin position="154"/>
        <end position="173"/>
    </location>
</feature>
<keyword evidence="3" id="KW-1185">Reference proteome</keyword>
<evidence type="ECO:0000313" key="2">
    <source>
        <dbReference type="EMBL" id="GHI21314.1"/>
    </source>
</evidence>
<organism evidence="2 3">
    <name type="scientific">Streptomyces hydrogenans</name>
    <dbReference type="NCBI Taxonomy" id="1873719"/>
    <lineage>
        <taxon>Bacteria</taxon>
        <taxon>Bacillati</taxon>
        <taxon>Actinomycetota</taxon>
        <taxon>Actinomycetes</taxon>
        <taxon>Kitasatosporales</taxon>
        <taxon>Streptomycetaceae</taxon>
        <taxon>Streptomyces</taxon>
    </lineage>
</organism>
<feature type="transmembrane region" description="Helical" evidence="1">
    <location>
        <begin position="12"/>
        <end position="31"/>
    </location>
</feature>
<feature type="transmembrane region" description="Helical" evidence="1">
    <location>
        <begin position="110"/>
        <end position="133"/>
    </location>
</feature>